<dbReference type="InterPro" id="IPR014756">
    <property type="entry name" value="Ig_E-set"/>
</dbReference>
<accession>A0ABS4ZCT9</accession>
<dbReference type="Pfam" id="PF13313">
    <property type="entry name" value="DUF4082"/>
    <property type="match status" value="4"/>
</dbReference>
<feature type="region of interest" description="Disordered" evidence="2">
    <location>
        <begin position="1106"/>
        <end position="1125"/>
    </location>
</feature>
<reference evidence="7 8" key="1">
    <citation type="submission" date="2021-03" db="EMBL/GenBank/DDBJ databases">
        <title>Sequencing the genomes of 1000 actinobacteria strains.</title>
        <authorList>
            <person name="Klenk H.-P."/>
        </authorList>
    </citation>
    <scope>NUCLEOTIDE SEQUENCE [LARGE SCALE GENOMIC DNA]</scope>
    <source>
        <strain evidence="7 8">DSM 12936</strain>
    </source>
</reference>
<keyword evidence="8" id="KW-1185">Reference proteome</keyword>
<feature type="domain" description="SbsA Ig-like" evidence="4">
    <location>
        <begin position="793"/>
        <end position="892"/>
    </location>
</feature>
<dbReference type="SUPFAM" id="SSF81296">
    <property type="entry name" value="E set domains"/>
    <property type="match status" value="1"/>
</dbReference>
<comment type="caution">
    <text evidence="7">The sequence shown here is derived from an EMBL/GenBank/DDBJ whole genome shotgun (WGS) entry which is preliminary data.</text>
</comment>
<dbReference type="Pfam" id="PF20254">
    <property type="entry name" value="DMFA2_C"/>
    <property type="match status" value="1"/>
</dbReference>
<dbReference type="InterPro" id="IPR014755">
    <property type="entry name" value="Cu-Rt/internalin_Ig-like"/>
</dbReference>
<feature type="domain" description="SbsA Ig-like" evidence="4">
    <location>
        <begin position="1523"/>
        <end position="1621"/>
    </location>
</feature>
<dbReference type="Gene3D" id="2.60.40.650">
    <property type="match status" value="1"/>
</dbReference>
<dbReference type="Pfam" id="PF13205">
    <property type="entry name" value="Big_5"/>
    <property type="match status" value="6"/>
</dbReference>
<dbReference type="InterPro" id="IPR006311">
    <property type="entry name" value="TAT_signal"/>
</dbReference>
<feature type="domain" description="DUF4082" evidence="5">
    <location>
        <begin position="913"/>
        <end position="1050"/>
    </location>
</feature>
<feature type="domain" description="SbsA Ig-like" evidence="4">
    <location>
        <begin position="1623"/>
        <end position="1723"/>
    </location>
</feature>
<dbReference type="InterPro" id="IPR032812">
    <property type="entry name" value="SbsA_Ig"/>
</dbReference>
<evidence type="ECO:0000256" key="3">
    <source>
        <dbReference type="SAM" id="SignalP"/>
    </source>
</evidence>
<dbReference type="Gene3D" id="2.60.40.1220">
    <property type="match status" value="1"/>
</dbReference>
<dbReference type="EMBL" id="JAGIOB010000001">
    <property type="protein sequence ID" value="MBP2418575.1"/>
    <property type="molecule type" value="Genomic_DNA"/>
</dbReference>
<evidence type="ECO:0000259" key="5">
    <source>
        <dbReference type="Pfam" id="PF13313"/>
    </source>
</evidence>
<feature type="domain" description="DUF4082" evidence="5">
    <location>
        <begin position="642"/>
        <end position="785"/>
    </location>
</feature>
<feature type="chain" id="PRO_5045049322" evidence="3">
    <location>
        <begin position="38"/>
        <end position="1876"/>
    </location>
</feature>
<evidence type="ECO:0000256" key="1">
    <source>
        <dbReference type="ARBA" id="ARBA00022729"/>
    </source>
</evidence>
<sequence length="1876" mass="192387">MTAQLHLQAASRRFLVAMIGLALLAAALVAVPSTAQAACTGNVVVCENEQLGTDREIWDVDGRGDDSIQGFATRISVNVGSPVQFKIDTDSRDYSISIYRLGYYQGKGARLVDTIRPSAPLPQNQVACATNDATQVYDCGTWAVSATWNVPTSAVSGVYIAHLVRADGSRGSSHIPFIVRKDGNTSQVLFQTSDPTWQAYNTYGGSNFYYGGPNGRSFKASYNRPFSTRDVGAGRDFLFSNEYPTIRYLEQNGFDVSYVSGQDTSVDPALIPKHKVFLSVGHDEYWSADQRKNVENARDAKVNLAFFGGNNVYWKTRWEPSQDGSATPNRTLVCYKDTWANKDNGPVTALDPVTPTATWRDPRFGDLGGGPENSLLGTQYQANSVDLAIKVSAEEGKLRLWRSTSLASLPAGDTATLAAHTVGYESDEDVDNGFRPAGLMRLSTTTGPTAELLTDFGNTVVAGTTTHHLTQYRAPSGALVFSSGSVQWAWGLDSNHDGLDIQPPDPRIRQATLNLLADMGAQATTRAGDLAPAVQTTDTTAPTSTITSPASGSSVGAGDLVTVTGTASDVGGTVAAVEVSVDGGATFHAAEGRRGFRYTSVQTGTGPDAIQVRAVDDSGNIQTTPTRVAVTTSCPCSVFGAMTPTTTAIADGGAMTLGTKIVPAADGFISGIRFYKGSGNTGTHTATLYDSSGATLATATFANETAAGWQTANFPSAVPVQGGATYLASYYAPNGHYAADSLFFSYRGYSSGRLSTPGGNSTANGVFAYNSQRPGDSFRQTNYYVDAVWSPTDTTPLAVTTTTPPAEATSVPVTSSIAATFTRSVTPSSLGFTVVDGDDVAVPGTTTYDDATRTATFNPAQSLTSATRYTVYVTGVATSGGGMPAPHQWSFTSARAPSPDGVCPCTVFDDGDHPTNPPETETSTLQLGMAFTSSEAGTISGIRFYKGPGNGGAHTVSLYDRTGRRLATAPVLSESTTGWQQADFDAPVAVAAGATYIASYLAPQGRYSAAGGGLAAKITRGPLSTLANGGRYVYSSTGAPLNASSANYFVDPVFNVAPGQPPEVVDSSPGTGATSVPVSAQVTAVFNGSIQPGTAQIAVKRSADGQPVTGNMANETAGTTASFTPAGPLDAGTRYTVTVTGAASAAGTAMTTPFTSTFTTSGAAACPCSLMDTSTTPALSDSGDTSAVTLGLTFSPTVSGFVKGLRYYRDAANTGTHTGRLWGPDGAEIASLTFVDRDPGWQTATFAAPVPVVAGRSYTAGYYAPRGHYSAANGYFNAPVTNVPLVAPVDGGVYALGDNRPVQSYLSSNYYVDVVFTTADDDPPVVTTVAPAAGAAAVPADSSVTAVFDRAITESSLAVTVADAAGQLIGGQVSYDETSRRATFLPAAPLVAGSTYTASAAADSSSGVSMPRARTWTFSTASTTPTVTGVTPADAAVNVPPASTVTATFTGDVAPASVALTLRTPAGVAVGGTTTYDAAARRAVFTPAAPLTGYTRYTATATASTPSGVAMAAPRSWSFTTADPTAPTTTSTSPAAGATGVAVTAAVTATFARDVDPASVQVRVTRAGVVVAGATSYSASRVATFTPSSALAGATTYTVSVTANNTSGVPMAAPRTWSFTTADVDPPVLTGRSPADGTAGVAATTTVTATFARAITTGSATLTLRTAAGASVAGTTTYSTTTRTVTFRPTAALTSSTTYTASVSARSATGVVMPAAATWSFTTAAQSVSLYATTRLPSATSASSVPTTLGVSFSSSRAGQVTAIRYYASSLNTGRTVKLWNANGTSVLATASTAQTGTGWRTATFTTPVAITAGTSYVASYHAPVGRWSTTSSGYGSTYASGPLSVPVSGGRTANGDVFPANPSSTNFWVDVLVLV</sequence>
<feature type="region of interest" description="Disordered" evidence="2">
    <location>
        <begin position="534"/>
        <end position="555"/>
    </location>
</feature>
<protein>
    <submittedName>
        <fullName evidence="7">Methionine-rich copper-binding protein CopC</fullName>
    </submittedName>
</protein>
<dbReference type="Pfam" id="PF17957">
    <property type="entry name" value="Big_7"/>
    <property type="match status" value="1"/>
</dbReference>
<proteinExistence type="predicted"/>
<evidence type="ECO:0000256" key="2">
    <source>
        <dbReference type="SAM" id="MobiDB-lite"/>
    </source>
</evidence>
<dbReference type="Proteomes" id="UP000758168">
    <property type="component" value="Unassembled WGS sequence"/>
</dbReference>
<name>A0ABS4ZCT9_9ACTN</name>
<feature type="domain" description="DUF4082" evidence="5">
    <location>
        <begin position="1739"/>
        <end position="1870"/>
    </location>
</feature>
<dbReference type="Gene3D" id="2.60.40.3710">
    <property type="match status" value="4"/>
</dbReference>
<keyword evidence="1 3" id="KW-0732">Signal</keyword>
<evidence type="ECO:0000313" key="8">
    <source>
        <dbReference type="Proteomes" id="UP000758168"/>
    </source>
</evidence>
<feature type="compositionally biased region" description="Low complexity" evidence="2">
    <location>
        <begin position="534"/>
        <end position="554"/>
    </location>
</feature>
<feature type="domain" description="SbsA Ig-like" evidence="4">
    <location>
        <begin position="1060"/>
        <end position="1160"/>
    </location>
</feature>
<organism evidence="7 8">
    <name type="scientific">Microlunatus capsulatus</name>
    <dbReference type="NCBI Taxonomy" id="99117"/>
    <lineage>
        <taxon>Bacteria</taxon>
        <taxon>Bacillati</taxon>
        <taxon>Actinomycetota</taxon>
        <taxon>Actinomycetes</taxon>
        <taxon>Propionibacteriales</taxon>
        <taxon>Propionibacteriaceae</taxon>
        <taxon>Microlunatus</taxon>
    </lineage>
</organism>
<feature type="domain" description="SbsA Ig-like" evidence="4">
    <location>
        <begin position="1422"/>
        <end position="1521"/>
    </location>
</feature>
<feature type="domain" description="N,N-dimethylformamidase beta subunit-like C-terminal" evidence="6">
    <location>
        <begin position="96"/>
        <end position="495"/>
    </location>
</feature>
<evidence type="ECO:0000313" key="7">
    <source>
        <dbReference type="EMBL" id="MBP2418575.1"/>
    </source>
</evidence>
<dbReference type="InterPro" id="IPR025141">
    <property type="entry name" value="DUF4082"/>
</dbReference>
<dbReference type="RefSeq" id="WP_210058167.1">
    <property type="nucleotide sequence ID" value="NZ_BAAAMH010000001.1"/>
</dbReference>
<evidence type="ECO:0000259" key="4">
    <source>
        <dbReference type="Pfam" id="PF13205"/>
    </source>
</evidence>
<dbReference type="PROSITE" id="PS51318">
    <property type="entry name" value="TAT"/>
    <property type="match status" value="1"/>
</dbReference>
<feature type="domain" description="SbsA Ig-like" evidence="4">
    <location>
        <begin position="1320"/>
        <end position="1420"/>
    </location>
</feature>
<feature type="signal peptide" evidence="3">
    <location>
        <begin position="1"/>
        <end position="37"/>
    </location>
</feature>
<dbReference type="InterPro" id="IPR046540">
    <property type="entry name" value="DMFA2_C"/>
</dbReference>
<gene>
    <name evidence="7" type="ORF">JOF54_003497</name>
</gene>
<feature type="compositionally biased region" description="Polar residues" evidence="2">
    <location>
        <begin position="1108"/>
        <end position="1123"/>
    </location>
</feature>
<feature type="domain" description="DUF4082" evidence="5">
    <location>
        <begin position="1175"/>
        <end position="1312"/>
    </location>
</feature>
<evidence type="ECO:0000259" key="6">
    <source>
        <dbReference type="Pfam" id="PF20254"/>
    </source>
</evidence>